<evidence type="ECO:0000313" key="4">
    <source>
        <dbReference type="WBParaSite" id="HPBE_0001040501-mRNA-1"/>
    </source>
</evidence>
<protein>
    <submittedName>
        <fullName evidence="4">G protein-coupled receptor</fullName>
    </submittedName>
</protein>
<reference evidence="4" key="2">
    <citation type="submission" date="2019-09" db="UniProtKB">
        <authorList>
            <consortium name="WormBaseParasite"/>
        </authorList>
    </citation>
    <scope>IDENTIFICATION</scope>
</reference>
<reference evidence="2 3" key="1">
    <citation type="submission" date="2018-11" db="EMBL/GenBank/DDBJ databases">
        <authorList>
            <consortium name="Pathogen Informatics"/>
        </authorList>
    </citation>
    <scope>NUCLEOTIDE SEQUENCE [LARGE SCALE GENOMIC DNA]</scope>
</reference>
<feature type="transmembrane region" description="Helical" evidence="1">
    <location>
        <begin position="184"/>
        <end position="202"/>
    </location>
</feature>
<sequence>MVKRLACLSDTRTKNVASEFRDGQRIIYLFERVNCNNNIYTLSMIGMFRAKLLHIPCYRLMFFNGFLDILDIIIGSITVTGTTYCTNPRLSLLVGHSVWSTWMAASVICMALATNRVVEMIPMMNKGKLLWSKPGNGSKNSTIHEAAFLFAPLNTDDPYEQLQTVHLLQHPLLSCLFVRYRTSSALGALWVAFLTLATQGLLRTLSTFRYATWKSITLLRCFFRFTIFYFQLFWSCSTQCCAFTFLK</sequence>
<keyword evidence="3" id="KW-1185">Reference proteome</keyword>
<dbReference type="EMBL" id="UZAH01026755">
    <property type="protein sequence ID" value="VDO84940.1"/>
    <property type="molecule type" value="Genomic_DNA"/>
</dbReference>
<dbReference type="Proteomes" id="UP000050761">
    <property type="component" value="Unassembled WGS sequence"/>
</dbReference>
<dbReference type="Pfam" id="PF10321">
    <property type="entry name" value="7TM_GPCR_Srt"/>
    <property type="match status" value="1"/>
</dbReference>
<dbReference type="WBParaSite" id="HPBE_0001040501-mRNA-1">
    <property type="protein sequence ID" value="HPBE_0001040501-mRNA-1"/>
    <property type="gene ID" value="HPBE_0001040501"/>
</dbReference>
<feature type="transmembrane region" description="Helical" evidence="1">
    <location>
        <begin position="222"/>
        <end position="246"/>
    </location>
</feature>
<organism evidence="3 4">
    <name type="scientific">Heligmosomoides polygyrus</name>
    <name type="common">Parasitic roundworm</name>
    <dbReference type="NCBI Taxonomy" id="6339"/>
    <lineage>
        <taxon>Eukaryota</taxon>
        <taxon>Metazoa</taxon>
        <taxon>Ecdysozoa</taxon>
        <taxon>Nematoda</taxon>
        <taxon>Chromadorea</taxon>
        <taxon>Rhabditida</taxon>
        <taxon>Rhabditina</taxon>
        <taxon>Rhabditomorpha</taxon>
        <taxon>Strongyloidea</taxon>
        <taxon>Heligmosomidae</taxon>
        <taxon>Heligmosomoides</taxon>
    </lineage>
</organism>
<name>A0A183FRF3_HELPZ</name>
<proteinExistence type="predicted"/>
<accession>A0A183FRF3</accession>
<feature type="transmembrane region" description="Helical" evidence="1">
    <location>
        <begin position="99"/>
        <end position="118"/>
    </location>
</feature>
<keyword evidence="1" id="KW-1133">Transmembrane helix</keyword>
<dbReference type="AlphaFoldDB" id="A0A183FRF3"/>
<evidence type="ECO:0000313" key="3">
    <source>
        <dbReference type="Proteomes" id="UP000050761"/>
    </source>
</evidence>
<feature type="transmembrane region" description="Helical" evidence="1">
    <location>
        <begin position="57"/>
        <end position="79"/>
    </location>
</feature>
<gene>
    <name evidence="2" type="ORF">HPBE_LOCUS10406</name>
</gene>
<dbReference type="InterPro" id="IPR019425">
    <property type="entry name" value="7TM_GPCR_serpentine_rcpt_Srt"/>
</dbReference>
<accession>A0A3P7YAK8</accession>
<keyword evidence="1" id="KW-0472">Membrane</keyword>
<keyword evidence="1" id="KW-0812">Transmembrane</keyword>
<evidence type="ECO:0000313" key="2">
    <source>
        <dbReference type="EMBL" id="VDO84940.1"/>
    </source>
</evidence>
<evidence type="ECO:0000256" key="1">
    <source>
        <dbReference type="SAM" id="Phobius"/>
    </source>
</evidence>
<dbReference type="PANTHER" id="PTHR23021">
    <property type="entry name" value="SERPENTINE RECEPTOR, CLASS T"/>
    <property type="match status" value="1"/>
</dbReference>